<keyword evidence="3" id="KW-1185">Reference proteome</keyword>
<gene>
    <name evidence="2" type="ORF">SAMN04487963_1641</name>
</gene>
<dbReference type="EMBL" id="FOUE01000002">
    <property type="protein sequence ID" value="SFM19462.1"/>
    <property type="molecule type" value="Genomic_DNA"/>
</dbReference>
<accession>A0A1I4NVA3</accession>
<evidence type="ECO:0000259" key="1">
    <source>
        <dbReference type="Pfam" id="PF07238"/>
    </source>
</evidence>
<dbReference type="Pfam" id="PF07238">
    <property type="entry name" value="PilZ"/>
    <property type="match status" value="1"/>
</dbReference>
<name>A0A1I4NVA3_9GAMM</name>
<evidence type="ECO:0000313" key="3">
    <source>
        <dbReference type="Proteomes" id="UP000198519"/>
    </source>
</evidence>
<organism evidence="2 3">
    <name type="scientific">Marinobacter zhejiangensis</name>
    <dbReference type="NCBI Taxonomy" id="488535"/>
    <lineage>
        <taxon>Bacteria</taxon>
        <taxon>Pseudomonadati</taxon>
        <taxon>Pseudomonadota</taxon>
        <taxon>Gammaproteobacteria</taxon>
        <taxon>Pseudomonadales</taxon>
        <taxon>Marinobacteraceae</taxon>
        <taxon>Marinobacter</taxon>
    </lineage>
</organism>
<dbReference type="SUPFAM" id="SSF141371">
    <property type="entry name" value="PilZ domain-like"/>
    <property type="match status" value="1"/>
</dbReference>
<dbReference type="InterPro" id="IPR009875">
    <property type="entry name" value="PilZ_domain"/>
</dbReference>
<dbReference type="AlphaFoldDB" id="A0A1I4NVA3"/>
<reference evidence="3" key="1">
    <citation type="submission" date="2016-10" db="EMBL/GenBank/DDBJ databases">
        <authorList>
            <person name="Varghese N."/>
            <person name="Submissions S."/>
        </authorList>
    </citation>
    <scope>NUCLEOTIDE SEQUENCE [LARGE SCALE GENOMIC DNA]</scope>
    <source>
        <strain evidence="3">CGMCC 1.7061</strain>
    </source>
</reference>
<proteinExistence type="predicted"/>
<feature type="domain" description="PilZ" evidence="1">
    <location>
        <begin position="10"/>
        <end position="95"/>
    </location>
</feature>
<dbReference type="Gene3D" id="2.40.10.220">
    <property type="entry name" value="predicted glycosyltransferase like domains"/>
    <property type="match status" value="1"/>
</dbReference>
<evidence type="ECO:0000313" key="2">
    <source>
        <dbReference type="EMBL" id="SFM19462.1"/>
    </source>
</evidence>
<protein>
    <submittedName>
        <fullName evidence="2">PilZ domain-containing protein</fullName>
    </submittedName>
</protein>
<dbReference type="GO" id="GO:0035438">
    <property type="term" value="F:cyclic-di-GMP binding"/>
    <property type="evidence" value="ECO:0007669"/>
    <property type="project" value="InterPro"/>
</dbReference>
<dbReference type="STRING" id="488535.SAMN04487963_1641"/>
<dbReference type="Proteomes" id="UP000198519">
    <property type="component" value="Unassembled WGS sequence"/>
</dbReference>
<sequence>MSMTMKDYSEKRDFHRMRINTEIQVTDDQGRQFSALCKDLSGTGMLLHLPDPMDEGSEIHTLMPSPNDQFPAFETISKVLRCSPEGDGYLIGLSIIKVKT</sequence>
<dbReference type="RefSeq" id="WP_245749912.1">
    <property type="nucleotide sequence ID" value="NZ_FOUE01000002.1"/>
</dbReference>